<reference evidence="1" key="1">
    <citation type="submission" date="2023-05" db="EMBL/GenBank/DDBJ databases">
        <title>Nepenthes gracilis genome sequencing.</title>
        <authorList>
            <person name="Fukushima K."/>
        </authorList>
    </citation>
    <scope>NUCLEOTIDE SEQUENCE</scope>
    <source>
        <strain evidence="1">SING2019-196</strain>
    </source>
</reference>
<comment type="caution">
    <text evidence="1">The sequence shown here is derived from an EMBL/GenBank/DDBJ whole genome shotgun (WGS) entry which is preliminary data.</text>
</comment>
<keyword evidence="2" id="KW-1185">Reference proteome</keyword>
<evidence type="ECO:0000313" key="1">
    <source>
        <dbReference type="EMBL" id="GMH01746.1"/>
    </source>
</evidence>
<dbReference type="AlphaFoldDB" id="A0AAD3RZT6"/>
<proteinExistence type="predicted"/>
<dbReference type="Proteomes" id="UP001279734">
    <property type="component" value="Unassembled WGS sequence"/>
</dbReference>
<accession>A0AAD3RZT6</accession>
<organism evidence="1 2">
    <name type="scientific">Nepenthes gracilis</name>
    <name type="common">Slender pitcher plant</name>
    <dbReference type="NCBI Taxonomy" id="150966"/>
    <lineage>
        <taxon>Eukaryota</taxon>
        <taxon>Viridiplantae</taxon>
        <taxon>Streptophyta</taxon>
        <taxon>Embryophyta</taxon>
        <taxon>Tracheophyta</taxon>
        <taxon>Spermatophyta</taxon>
        <taxon>Magnoliopsida</taxon>
        <taxon>eudicotyledons</taxon>
        <taxon>Gunneridae</taxon>
        <taxon>Pentapetalae</taxon>
        <taxon>Caryophyllales</taxon>
        <taxon>Nepenthaceae</taxon>
        <taxon>Nepenthes</taxon>
    </lineage>
</organism>
<evidence type="ECO:0000313" key="2">
    <source>
        <dbReference type="Proteomes" id="UP001279734"/>
    </source>
</evidence>
<name>A0AAD3RZT6_NEPGR</name>
<sequence length="83" mass="9024">MTTQAMRRPSPYLMSATVSWACTIQRLSYNSYYEHLRYAVAGDGSYLSPSSKAIVGSLSGVIAQILCHGMPVVILVKVAEIRG</sequence>
<protein>
    <submittedName>
        <fullName evidence="1">Uncharacterized protein</fullName>
    </submittedName>
</protein>
<dbReference type="EMBL" id="BSYO01000003">
    <property type="protein sequence ID" value="GMH01746.1"/>
    <property type="molecule type" value="Genomic_DNA"/>
</dbReference>
<gene>
    <name evidence="1" type="ORF">Nepgr_003585</name>
</gene>